<evidence type="ECO:0000313" key="2">
    <source>
        <dbReference type="Proteomes" id="UP000094426"/>
    </source>
</evidence>
<organism evidence="1 2">
    <name type="scientific">Leifsonia xyli subsp. xyli</name>
    <dbReference type="NCBI Taxonomy" id="59736"/>
    <lineage>
        <taxon>Bacteria</taxon>
        <taxon>Bacillati</taxon>
        <taxon>Actinomycetota</taxon>
        <taxon>Actinomycetes</taxon>
        <taxon>Micrococcales</taxon>
        <taxon>Microbacteriaceae</taxon>
        <taxon>Leifsonia</taxon>
    </lineage>
</organism>
<name>A0A1E2SJV4_LEIXY</name>
<dbReference type="PROSITE" id="PS00289">
    <property type="entry name" value="PTX_1"/>
    <property type="match status" value="1"/>
</dbReference>
<dbReference type="OrthoDB" id="3265836at2"/>
<dbReference type="EMBL" id="LNZG01000020">
    <property type="protein sequence ID" value="ODA90146.1"/>
    <property type="molecule type" value="Genomic_DNA"/>
</dbReference>
<sequence length="189" mass="20807">MAHYDDWGVIAHGILNGHPADRVAMKGNASEVARTFYGGPDGPPATGAAADILALIPGWAEIPFIAASIEEWHQGAAAAAAASGIALDDLFYWEHRCGSWQSQSQLEWDIAQETFTPFSNRILLGTLLGVPAAERADHGNTLLREIIRAADPAALRVPINPRTPYRRAVEFGERLRHRARRELRRLRTR</sequence>
<comment type="caution">
    <text evidence="1">The sequence shown here is derived from an EMBL/GenBank/DDBJ whole genome shotgun (WGS) entry which is preliminary data.</text>
</comment>
<dbReference type="RefSeq" id="WP_011185559.1">
    <property type="nucleotide sequence ID" value="NZ_LNZG01000020.1"/>
</dbReference>
<dbReference type="InterPro" id="IPR030476">
    <property type="entry name" value="Pentaxin_CS"/>
</dbReference>
<reference evidence="1 2" key="1">
    <citation type="submission" date="2015-11" db="EMBL/GenBank/DDBJ databases">
        <authorList>
            <person name="Zhang Y."/>
            <person name="Guo Z."/>
        </authorList>
    </citation>
    <scope>NUCLEOTIDE SEQUENCE [LARGE SCALE GENOMIC DNA]</scope>
    <source>
        <strain evidence="2">gdw1</strain>
    </source>
</reference>
<dbReference type="AlphaFoldDB" id="A0A1E2SJV4"/>
<dbReference type="Proteomes" id="UP000094426">
    <property type="component" value="Unassembled WGS sequence"/>
</dbReference>
<gene>
    <name evidence="1" type="ORF">ATY41_11375</name>
</gene>
<proteinExistence type="predicted"/>
<protein>
    <submittedName>
        <fullName evidence="1">Uncharacterized protein</fullName>
    </submittedName>
</protein>
<accession>A0A1E2SJV4</accession>
<evidence type="ECO:0000313" key="1">
    <source>
        <dbReference type="EMBL" id="ODA90146.1"/>
    </source>
</evidence>